<sequence>MVHCHVCLKGTSRENVYSKYYTLINLFDDLDVMKCHRHLITLKSSVWGKVINGAISTNGHMPTHLNGANAAVLSTSFSSPWGLLALATSTENGLSSSRPAYQEAEETRRRSAHEMCGSLHLTGSPSSCVSHRPSWEAMASDPGDTLHDGHYHGFGDTAEDLAEEHSSSVRIEQLYDQAVLSAMHLYHGS</sequence>
<dbReference type="AlphaFoldDB" id="A0A673WHU4"/>
<dbReference type="Proteomes" id="UP000472277">
    <property type="component" value="Chromosome 6"/>
</dbReference>
<evidence type="ECO:0000313" key="1">
    <source>
        <dbReference type="Ensembl" id="ENSSTUP00000007716.1"/>
    </source>
</evidence>
<reference evidence="1" key="1">
    <citation type="submission" date="2025-08" db="UniProtKB">
        <authorList>
            <consortium name="Ensembl"/>
        </authorList>
    </citation>
    <scope>IDENTIFICATION</scope>
</reference>
<reference evidence="1" key="2">
    <citation type="submission" date="2025-09" db="UniProtKB">
        <authorList>
            <consortium name="Ensembl"/>
        </authorList>
    </citation>
    <scope>IDENTIFICATION</scope>
</reference>
<proteinExistence type="predicted"/>
<dbReference type="GeneTree" id="ENSGT00940000156564"/>
<name>A0A673WHU4_SALTR</name>
<evidence type="ECO:0000313" key="2">
    <source>
        <dbReference type="Proteomes" id="UP000472277"/>
    </source>
</evidence>
<dbReference type="Ensembl" id="ENSSTUT00000008190.1">
    <property type="protein sequence ID" value="ENSSTUP00000007716.1"/>
    <property type="gene ID" value="ENSSTUG00000003762.1"/>
</dbReference>
<dbReference type="InParanoid" id="A0A673WHU4"/>
<keyword evidence="2" id="KW-1185">Reference proteome</keyword>
<accession>A0A673WHU4</accession>
<organism evidence="1 2">
    <name type="scientific">Salmo trutta</name>
    <name type="common">Brown trout</name>
    <dbReference type="NCBI Taxonomy" id="8032"/>
    <lineage>
        <taxon>Eukaryota</taxon>
        <taxon>Metazoa</taxon>
        <taxon>Chordata</taxon>
        <taxon>Craniata</taxon>
        <taxon>Vertebrata</taxon>
        <taxon>Euteleostomi</taxon>
        <taxon>Actinopterygii</taxon>
        <taxon>Neopterygii</taxon>
        <taxon>Teleostei</taxon>
        <taxon>Protacanthopterygii</taxon>
        <taxon>Salmoniformes</taxon>
        <taxon>Salmonidae</taxon>
        <taxon>Salmoninae</taxon>
        <taxon>Salmo</taxon>
    </lineage>
</organism>
<protein>
    <submittedName>
        <fullName evidence="1">Uncharacterized protein</fullName>
    </submittedName>
</protein>